<reference evidence="2 3" key="1">
    <citation type="journal article" date="2023" name="BMC Biol.">
        <title>The compact genome of the sponge Oopsacas minuta (Hexactinellida) is lacking key metazoan core genes.</title>
        <authorList>
            <person name="Santini S."/>
            <person name="Schenkelaars Q."/>
            <person name="Jourda C."/>
            <person name="Duchesne M."/>
            <person name="Belahbib H."/>
            <person name="Rocher C."/>
            <person name="Selva M."/>
            <person name="Riesgo A."/>
            <person name="Vervoort M."/>
            <person name="Leys S.P."/>
            <person name="Kodjabachian L."/>
            <person name="Le Bivic A."/>
            <person name="Borchiellini C."/>
            <person name="Claverie J.M."/>
            <person name="Renard E."/>
        </authorList>
    </citation>
    <scope>NUCLEOTIDE SEQUENCE [LARGE SCALE GENOMIC DNA]</scope>
    <source>
        <strain evidence="2">SPO-2</strain>
    </source>
</reference>
<evidence type="ECO:0000256" key="1">
    <source>
        <dbReference type="SAM" id="MobiDB-lite"/>
    </source>
</evidence>
<evidence type="ECO:0000313" key="2">
    <source>
        <dbReference type="EMBL" id="KAI6651671.1"/>
    </source>
</evidence>
<evidence type="ECO:0000313" key="3">
    <source>
        <dbReference type="Proteomes" id="UP001165289"/>
    </source>
</evidence>
<name>A0AAV7JTD8_9METZ</name>
<comment type="caution">
    <text evidence="2">The sequence shown here is derived from an EMBL/GenBank/DDBJ whole genome shotgun (WGS) entry which is preliminary data.</text>
</comment>
<proteinExistence type="predicted"/>
<protein>
    <submittedName>
        <fullName evidence="2">Uncharacterized protein</fullName>
    </submittedName>
</protein>
<feature type="compositionally biased region" description="Basic residues" evidence="1">
    <location>
        <begin position="222"/>
        <end position="231"/>
    </location>
</feature>
<feature type="compositionally biased region" description="Polar residues" evidence="1">
    <location>
        <begin position="88"/>
        <end position="109"/>
    </location>
</feature>
<feature type="region of interest" description="Disordered" evidence="1">
    <location>
        <begin position="1"/>
        <end position="24"/>
    </location>
</feature>
<gene>
    <name evidence="2" type="ORF">LOD99_4919</name>
</gene>
<feature type="compositionally biased region" description="Polar residues" evidence="1">
    <location>
        <begin position="208"/>
        <end position="221"/>
    </location>
</feature>
<feature type="region of interest" description="Disordered" evidence="1">
    <location>
        <begin position="84"/>
        <end position="239"/>
    </location>
</feature>
<dbReference type="Proteomes" id="UP001165289">
    <property type="component" value="Unassembled WGS sequence"/>
</dbReference>
<feature type="compositionally biased region" description="Polar residues" evidence="1">
    <location>
        <begin position="346"/>
        <end position="362"/>
    </location>
</feature>
<keyword evidence="3" id="KW-1185">Reference proteome</keyword>
<feature type="compositionally biased region" description="Polar residues" evidence="1">
    <location>
        <begin position="118"/>
        <end position="133"/>
    </location>
</feature>
<accession>A0AAV7JTD8</accession>
<organism evidence="2 3">
    <name type="scientific">Oopsacas minuta</name>
    <dbReference type="NCBI Taxonomy" id="111878"/>
    <lineage>
        <taxon>Eukaryota</taxon>
        <taxon>Metazoa</taxon>
        <taxon>Porifera</taxon>
        <taxon>Hexactinellida</taxon>
        <taxon>Hexasterophora</taxon>
        <taxon>Lyssacinosida</taxon>
        <taxon>Leucopsacidae</taxon>
        <taxon>Oopsacas</taxon>
    </lineage>
</organism>
<sequence length="530" mass="59169">MELAAGGHVMDSNSQEQEGKSSKITIRIRRKINNNGKDDNTKFNTIGSTGKTSFNLHKQISLDPNNRHSIIDARSNSPLGHFNKRWMSMSQGHPSSQSVPTSPSYTASLRISPMGFTNWKNSDRSQSTTQSPVWNKKSSESDTSSIASNDSAFEDGGSGISSKSWHPGINYKPTHPLYLPQPDIHRRSSEDSLGSGGSTTPTPGTPEMNRTLSSSEGVHNTSHSKSRHKRRGTESASQVELNIEQKTFSEQDKQILEGYFQTSSRKSGQKNFINSAVYKEKSSELDTPALEPLKVKPLTPNLERARLGDRVIDKKKVRVFPESSPLNVVTDSQSPRVSSLVNHFNNPTSPQLSPRSPSYNSFEQDKTSLRIPIRPSSAGKTHVYQTQPIPNKFEKSFPQESNSTTSHDFTLSAEVVKSKPYETNLFQSPANRQTFLNSYLERLHNENKSSSSIMGRNLRSDITTPDMKRAAFSKRISENNALTQMRPLSTSMLLTKQDTFTNDPYKRKSFLDKYLDRQGKTCLISKKATT</sequence>
<dbReference type="EMBL" id="JAKMXF010000302">
    <property type="protein sequence ID" value="KAI6651671.1"/>
    <property type="molecule type" value="Genomic_DNA"/>
</dbReference>
<feature type="compositionally biased region" description="Polar residues" evidence="1">
    <location>
        <begin position="141"/>
        <end position="151"/>
    </location>
</feature>
<dbReference type="AlphaFoldDB" id="A0AAV7JTD8"/>
<feature type="region of interest" description="Disordered" evidence="1">
    <location>
        <begin position="346"/>
        <end position="365"/>
    </location>
</feature>